<dbReference type="EMBL" id="HG916852">
    <property type="protein sequence ID" value="CDM58149.1"/>
    <property type="molecule type" value="Genomic_DNA"/>
</dbReference>
<keyword evidence="2" id="KW-1185">Reference proteome</keyword>
<reference evidence="1" key="1">
    <citation type="submission" date="2013-11" db="EMBL/GenBank/DDBJ databases">
        <title>Draft genome sequence of the broad-host-range Rhizobium sp. LPU83 strain, a member of the low-genetic diversity Oregon-like Rhizobium sp. group.</title>
        <authorList>
            <person name="Wibberg D."/>
            <person name="Puehler A."/>
            <person name="Schlueter A."/>
        </authorList>
    </citation>
    <scope>NUCLEOTIDE SEQUENCE [LARGE SCALE GENOMIC DNA]</scope>
    <source>
        <strain evidence="1">LPU83</strain>
    </source>
</reference>
<proteinExistence type="predicted"/>
<dbReference type="PATRIC" id="fig|348824.6.peg.2685"/>
<evidence type="ECO:0000313" key="2">
    <source>
        <dbReference type="Proteomes" id="UP000019443"/>
    </source>
</evidence>
<evidence type="ECO:0000313" key="1">
    <source>
        <dbReference type="EMBL" id="CDM58149.1"/>
    </source>
</evidence>
<gene>
    <name evidence="1" type="ORF">LPU83_2494</name>
</gene>
<sequence>MVGFRCIERACFSLEQFFDNLDMEWEQIAVCSVYGWLEK</sequence>
<dbReference type="KEGG" id="rhl:LPU83_2494"/>
<accession>W6RBD3</accession>
<dbReference type="HOGENOM" id="CLU_3315945_0_0_5"/>
<dbReference type="AlphaFoldDB" id="W6RBD3"/>
<name>W6RBD3_9HYPH</name>
<protein>
    <submittedName>
        <fullName evidence="1">Uncharacterized protein</fullName>
    </submittedName>
</protein>
<dbReference type="Proteomes" id="UP000019443">
    <property type="component" value="Chromosome"/>
</dbReference>
<organism evidence="1 2">
    <name type="scientific">Rhizobium favelukesii</name>
    <dbReference type="NCBI Taxonomy" id="348824"/>
    <lineage>
        <taxon>Bacteria</taxon>
        <taxon>Pseudomonadati</taxon>
        <taxon>Pseudomonadota</taxon>
        <taxon>Alphaproteobacteria</taxon>
        <taxon>Hyphomicrobiales</taxon>
        <taxon>Rhizobiaceae</taxon>
        <taxon>Rhizobium/Agrobacterium group</taxon>
        <taxon>Rhizobium</taxon>
    </lineage>
</organism>